<sequence length="309" mass="34719">MDVGNSLTCKSLKPLLLILPWFGLNRFRGSNGGVIQGVVIVIHITCYTIFGVNVSWCLVGAEKTMDHKNIAIYIAILLATAMRLIVTLYGMIFVPSKLHMIITACDQLRSNPWFYLSYKKLRRFTKVMVIICVIACIVLTFSMIFTSSIITNDYICVTASARRGSLFYWTTTVNAFPAAALVFGHKFILLLTINVMCKIVTMEFNACNTEFRKIADSDVTFEKIQMIRKRYFAITKLAEQVDEFLNPYVVLKIGVSFTGVCLYIHALAYGHSSLGILLLWCGWLILAISEMLMIFKSGIALNESVSTYA</sequence>
<keyword evidence="1" id="KW-0812">Transmembrane</keyword>
<comment type="caution">
    <text evidence="2">The sequence shown here is derived from an EMBL/GenBank/DDBJ whole genome shotgun (WGS) entry which is preliminary data.</text>
</comment>
<proteinExistence type="predicted"/>
<evidence type="ECO:0000313" key="3">
    <source>
        <dbReference type="Proteomes" id="UP001347796"/>
    </source>
</evidence>
<accession>A0AAN8KBI3</accession>
<feature type="transmembrane region" description="Helical" evidence="1">
    <location>
        <begin position="166"/>
        <end position="193"/>
    </location>
</feature>
<keyword evidence="1" id="KW-1133">Transmembrane helix</keyword>
<evidence type="ECO:0000256" key="1">
    <source>
        <dbReference type="SAM" id="Phobius"/>
    </source>
</evidence>
<feature type="transmembrane region" description="Helical" evidence="1">
    <location>
        <begin position="127"/>
        <end position="146"/>
    </location>
</feature>
<protein>
    <recommendedName>
        <fullName evidence="4">Gustatory receptor</fullName>
    </recommendedName>
</protein>
<keyword evidence="3" id="KW-1185">Reference proteome</keyword>
<feature type="transmembrane region" description="Helical" evidence="1">
    <location>
        <begin position="70"/>
        <end position="94"/>
    </location>
</feature>
<feature type="transmembrane region" description="Helical" evidence="1">
    <location>
        <begin position="33"/>
        <end position="50"/>
    </location>
</feature>
<reference evidence="2 3" key="1">
    <citation type="submission" date="2024-01" db="EMBL/GenBank/DDBJ databases">
        <title>The genome of the rayed Mediterranean limpet Patella caerulea (Linnaeus, 1758).</title>
        <authorList>
            <person name="Anh-Thu Weber A."/>
            <person name="Halstead-Nussloch G."/>
        </authorList>
    </citation>
    <scope>NUCLEOTIDE SEQUENCE [LARGE SCALE GENOMIC DNA]</scope>
    <source>
        <strain evidence="2">AATW-2023a</strain>
        <tissue evidence="2">Whole specimen</tissue>
    </source>
</reference>
<evidence type="ECO:0008006" key="4">
    <source>
        <dbReference type="Google" id="ProtNLM"/>
    </source>
</evidence>
<dbReference type="Proteomes" id="UP001347796">
    <property type="component" value="Unassembled WGS sequence"/>
</dbReference>
<gene>
    <name evidence="2" type="ORF">SNE40_003616</name>
</gene>
<dbReference type="AlphaFoldDB" id="A0AAN8KBI3"/>
<organism evidence="2 3">
    <name type="scientific">Patella caerulea</name>
    <name type="common">Rayed Mediterranean limpet</name>
    <dbReference type="NCBI Taxonomy" id="87958"/>
    <lineage>
        <taxon>Eukaryota</taxon>
        <taxon>Metazoa</taxon>
        <taxon>Spiralia</taxon>
        <taxon>Lophotrochozoa</taxon>
        <taxon>Mollusca</taxon>
        <taxon>Gastropoda</taxon>
        <taxon>Patellogastropoda</taxon>
        <taxon>Patelloidea</taxon>
        <taxon>Patellidae</taxon>
        <taxon>Patella</taxon>
    </lineage>
</organism>
<evidence type="ECO:0000313" key="2">
    <source>
        <dbReference type="EMBL" id="KAK6192072.1"/>
    </source>
</evidence>
<feature type="transmembrane region" description="Helical" evidence="1">
    <location>
        <begin position="249"/>
        <end position="268"/>
    </location>
</feature>
<feature type="transmembrane region" description="Helical" evidence="1">
    <location>
        <begin position="274"/>
        <end position="295"/>
    </location>
</feature>
<name>A0AAN8KBI3_PATCE</name>
<keyword evidence="1" id="KW-0472">Membrane</keyword>
<dbReference type="EMBL" id="JAZGQO010000002">
    <property type="protein sequence ID" value="KAK6192072.1"/>
    <property type="molecule type" value="Genomic_DNA"/>
</dbReference>